<comment type="caution">
    <text evidence="10">The sequence shown here is derived from an EMBL/GenBank/DDBJ whole genome shotgun (WGS) entry which is preliminary data.</text>
</comment>
<accession>A0AAV9CMS3</accession>
<dbReference type="FunFam" id="2.60.120.200:FF:000025">
    <property type="entry name" value="Xyloglucan endotransglucosylase/hydrolase"/>
    <property type="match status" value="1"/>
</dbReference>
<name>A0AAV9CMS3_ACOCL</name>
<comment type="function">
    <text evidence="8">Catalyzes xyloglucan endohydrolysis (XEH) and/or endotransglycosylation (XET). Cleaves and religates xyloglucan polymers, an essential constituent of the primary cell wall, and thereby participates in cell wall construction of growing tissues.</text>
</comment>
<keyword evidence="1 8" id="KW-0808">Transferase</keyword>
<evidence type="ECO:0000256" key="7">
    <source>
        <dbReference type="PIRSR" id="PIRSR005604-2"/>
    </source>
</evidence>
<dbReference type="InterPro" id="IPR008264">
    <property type="entry name" value="Beta_glucanase"/>
</dbReference>
<feature type="glycosylation site" description="N-linked (GlcNAc...) asparagine" evidence="7">
    <location>
        <position position="111"/>
    </location>
</feature>
<dbReference type="PIRSF" id="PIRSF005604">
    <property type="entry name" value="XET"/>
    <property type="match status" value="1"/>
</dbReference>
<evidence type="ECO:0000259" key="9">
    <source>
        <dbReference type="PROSITE" id="PS51762"/>
    </source>
</evidence>
<dbReference type="GO" id="GO:0042546">
    <property type="term" value="P:cell wall biogenesis"/>
    <property type="evidence" value="ECO:0007669"/>
    <property type="project" value="InterPro"/>
</dbReference>
<keyword evidence="8" id="KW-0732">Signal</keyword>
<dbReference type="Gene3D" id="2.60.120.200">
    <property type="match status" value="1"/>
</dbReference>
<keyword evidence="8" id="KW-0964">Secreted</keyword>
<organism evidence="10 11">
    <name type="scientific">Acorus calamus</name>
    <name type="common">Sweet flag</name>
    <dbReference type="NCBI Taxonomy" id="4465"/>
    <lineage>
        <taxon>Eukaryota</taxon>
        <taxon>Viridiplantae</taxon>
        <taxon>Streptophyta</taxon>
        <taxon>Embryophyta</taxon>
        <taxon>Tracheophyta</taxon>
        <taxon>Spermatophyta</taxon>
        <taxon>Magnoliopsida</taxon>
        <taxon>Liliopsida</taxon>
        <taxon>Acoraceae</taxon>
        <taxon>Acorus</taxon>
    </lineage>
</organism>
<evidence type="ECO:0000256" key="4">
    <source>
        <dbReference type="ARBA" id="ARBA00023180"/>
    </source>
</evidence>
<dbReference type="PROSITE" id="PS01034">
    <property type="entry name" value="GH16_1"/>
    <property type="match status" value="1"/>
</dbReference>
<evidence type="ECO:0000256" key="2">
    <source>
        <dbReference type="ARBA" id="ARBA00022801"/>
    </source>
</evidence>
<feature type="chain" id="PRO_5043098273" description="Xyloglucan endotransglucosylase/hydrolase" evidence="8">
    <location>
        <begin position="27"/>
        <end position="292"/>
    </location>
</feature>
<sequence>MATNNPSIILTVLFIIVSSLVFSSQGNNFYQDFEIVFGGDRIRILEAGELVTLSLDNSSGSGFQSINEYLFGWFNMQIKLVHGNSAGTVTAYYLQSPTPNQDEIDFEFLGNLSGDPYAVQTNVYVQGDGSREQQFYLWFDPTKDFHNYTILWNPKNIIFYVDHTPIRVFKNHGMQGLPYPKTKTMRLYTTIWDGEDWATRKGLIKTNWTCAPFVASFRNFSGDACVWPWARGSPSCTATTSPPGPKKRWFDQVLDPSSEKKMKLVRKKYMIYDYCNHAERFHGVLPPECMRT</sequence>
<dbReference type="PROSITE" id="PS51762">
    <property type="entry name" value="GH16_2"/>
    <property type="match status" value="1"/>
</dbReference>
<evidence type="ECO:0000256" key="3">
    <source>
        <dbReference type="ARBA" id="ARBA00023157"/>
    </source>
</evidence>
<comment type="subcellular location">
    <subcellularLocation>
        <location evidence="8">Secreted</location>
        <location evidence="8">Cell wall</location>
    </subcellularLocation>
    <subcellularLocation>
        <location evidence="8">Secreted</location>
        <location evidence="8">Extracellular space</location>
        <location evidence="8">Apoplast</location>
    </subcellularLocation>
</comment>
<keyword evidence="11" id="KW-1185">Reference proteome</keyword>
<dbReference type="PRINTS" id="PR00737">
    <property type="entry name" value="GLHYDRLASE16"/>
</dbReference>
<reference evidence="10" key="2">
    <citation type="submission" date="2023-06" db="EMBL/GenBank/DDBJ databases">
        <authorList>
            <person name="Ma L."/>
            <person name="Liu K.-W."/>
            <person name="Li Z."/>
            <person name="Hsiao Y.-Y."/>
            <person name="Qi Y."/>
            <person name="Fu T."/>
            <person name="Tang G."/>
            <person name="Zhang D."/>
            <person name="Sun W.-H."/>
            <person name="Liu D.-K."/>
            <person name="Li Y."/>
            <person name="Chen G.-Z."/>
            <person name="Liu X.-D."/>
            <person name="Liao X.-Y."/>
            <person name="Jiang Y.-T."/>
            <person name="Yu X."/>
            <person name="Hao Y."/>
            <person name="Huang J."/>
            <person name="Zhao X.-W."/>
            <person name="Ke S."/>
            <person name="Chen Y.-Y."/>
            <person name="Wu W.-L."/>
            <person name="Hsu J.-L."/>
            <person name="Lin Y.-F."/>
            <person name="Huang M.-D."/>
            <person name="Li C.-Y."/>
            <person name="Huang L."/>
            <person name="Wang Z.-W."/>
            <person name="Zhao X."/>
            <person name="Zhong W.-Y."/>
            <person name="Peng D.-H."/>
            <person name="Ahmad S."/>
            <person name="Lan S."/>
            <person name="Zhang J.-S."/>
            <person name="Tsai W.-C."/>
            <person name="Van De Peer Y."/>
            <person name="Liu Z.-J."/>
        </authorList>
    </citation>
    <scope>NUCLEOTIDE SEQUENCE</scope>
    <source>
        <strain evidence="10">CP</strain>
        <tissue evidence="10">Leaves</tissue>
    </source>
</reference>
<evidence type="ECO:0000313" key="10">
    <source>
        <dbReference type="EMBL" id="KAK1290067.1"/>
    </source>
</evidence>
<feature type="active site" description="Nucleophile" evidence="6">
    <location>
        <position position="103"/>
    </location>
</feature>
<dbReference type="InterPro" id="IPR008263">
    <property type="entry name" value="GH16_AS"/>
</dbReference>
<dbReference type="PANTHER" id="PTHR31062">
    <property type="entry name" value="XYLOGLUCAN ENDOTRANSGLUCOSYLASE/HYDROLASE PROTEIN 8-RELATED"/>
    <property type="match status" value="1"/>
</dbReference>
<dbReference type="GO" id="GO:0004553">
    <property type="term" value="F:hydrolase activity, hydrolyzing O-glycosyl compounds"/>
    <property type="evidence" value="ECO:0007669"/>
    <property type="project" value="InterPro"/>
</dbReference>
<keyword evidence="8" id="KW-0052">Apoplast</keyword>
<keyword evidence="8" id="KW-0961">Cell wall biogenesis/degradation</keyword>
<dbReference type="InterPro" id="IPR016455">
    <property type="entry name" value="XTH"/>
</dbReference>
<proteinExistence type="inferred from homology"/>
<evidence type="ECO:0000256" key="8">
    <source>
        <dbReference type="RuleBase" id="RU361120"/>
    </source>
</evidence>
<feature type="domain" description="GH16" evidence="9">
    <location>
        <begin position="23"/>
        <end position="217"/>
    </location>
</feature>
<evidence type="ECO:0000313" key="11">
    <source>
        <dbReference type="Proteomes" id="UP001180020"/>
    </source>
</evidence>
<evidence type="ECO:0000256" key="5">
    <source>
        <dbReference type="ARBA" id="ARBA00023295"/>
    </source>
</evidence>
<dbReference type="GO" id="GO:0010411">
    <property type="term" value="P:xyloglucan metabolic process"/>
    <property type="evidence" value="ECO:0007669"/>
    <property type="project" value="InterPro"/>
</dbReference>
<dbReference type="GO" id="GO:0071555">
    <property type="term" value="P:cell wall organization"/>
    <property type="evidence" value="ECO:0007669"/>
    <property type="project" value="UniProtKB-KW"/>
</dbReference>
<reference evidence="10" key="1">
    <citation type="journal article" date="2023" name="Nat. Commun.">
        <title>Diploid and tetraploid genomes of Acorus and the evolution of monocots.</title>
        <authorList>
            <person name="Ma L."/>
            <person name="Liu K.W."/>
            <person name="Li Z."/>
            <person name="Hsiao Y.Y."/>
            <person name="Qi Y."/>
            <person name="Fu T."/>
            <person name="Tang G.D."/>
            <person name="Zhang D."/>
            <person name="Sun W.H."/>
            <person name="Liu D.K."/>
            <person name="Li Y."/>
            <person name="Chen G.Z."/>
            <person name="Liu X.D."/>
            <person name="Liao X.Y."/>
            <person name="Jiang Y.T."/>
            <person name="Yu X."/>
            <person name="Hao Y."/>
            <person name="Huang J."/>
            <person name="Zhao X.W."/>
            <person name="Ke S."/>
            <person name="Chen Y.Y."/>
            <person name="Wu W.L."/>
            <person name="Hsu J.L."/>
            <person name="Lin Y.F."/>
            <person name="Huang M.D."/>
            <person name="Li C.Y."/>
            <person name="Huang L."/>
            <person name="Wang Z.W."/>
            <person name="Zhao X."/>
            <person name="Zhong W.Y."/>
            <person name="Peng D.H."/>
            <person name="Ahmad S."/>
            <person name="Lan S."/>
            <person name="Zhang J.S."/>
            <person name="Tsai W.C."/>
            <person name="Van de Peer Y."/>
            <person name="Liu Z.J."/>
        </authorList>
    </citation>
    <scope>NUCLEOTIDE SEQUENCE</scope>
    <source>
        <strain evidence="10">CP</strain>
    </source>
</reference>
<dbReference type="InterPro" id="IPR044791">
    <property type="entry name" value="Beta-glucanase/XTH"/>
</dbReference>
<dbReference type="EC" id="2.4.1.207" evidence="8"/>
<dbReference type="Pfam" id="PF06955">
    <property type="entry name" value="XET_C"/>
    <property type="match status" value="1"/>
</dbReference>
<dbReference type="AlphaFoldDB" id="A0AAV9CMS3"/>
<comment type="similarity">
    <text evidence="8">Belongs to the glycosyl hydrolase 16 family.</text>
</comment>
<comment type="PTM">
    <text evidence="8">Contains at least one intrachain disulfide bond essential for its enzymatic activity.</text>
</comment>
<dbReference type="Proteomes" id="UP001180020">
    <property type="component" value="Unassembled WGS sequence"/>
</dbReference>
<dbReference type="InterPro" id="IPR000757">
    <property type="entry name" value="Beta-glucanase-like"/>
</dbReference>
<feature type="active site" description="Proton donor" evidence="6">
    <location>
        <position position="107"/>
    </location>
</feature>
<gene>
    <name evidence="10" type="primary">XTH23</name>
    <name evidence="10" type="ORF">QJS10_CPB18g00150</name>
</gene>
<dbReference type="Pfam" id="PF00722">
    <property type="entry name" value="Glyco_hydro_16"/>
    <property type="match status" value="1"/>
</dbReference>
<feature type="signal peptide" evidence="8">
    <location>
        <begin position="1"/>
        <end position="26"/>
    </location>
</feature>
<dbReference type="InterPro" id="IPR013320">
    <property type="entry name" value="ConA-like_dom_sf"/>
</dbReference>
<dbReference type="SUPFAM" id="SSF49899">
    <property type="entry name" value="Concanavalin A-like lectins/glucanases"/>
    <property type="match status" value="1"/>
</dbReference>
<keyword evidence="3" id="KW-1015">Disulfide bond</keyword>
<dbReference type="GO" id="GO:0048046">
    <property type="term" value="C:apoplast"/>
    <property type="evidence" value="ECO:0007669"/>
    <property type="project" value="UniProtKB-SubCell"/>
</dbReference>
<dbReference type="EMBL" id="JAUJYO010000018">
    <property type="protein sequence ID" value="KAK1290067.1"/>
    <property type="molecule type" value="Genomic_DNA"/>
</dbReference>
<keyword evidence="4" id="KW-0325">Glycoprotein</keyword>
<dbReference type="InterPro" id="IPR010713">
    <property type="entry name" value="XET_C"/>
</dbReference>
<evidence type="ECO:0000256" key="1">
    <source>
        <dbReference type="ARBA" id="ARBA00022679"/>
    </source>
</evidence>
<evidence type="ECO:0000256" key="6">
    <source>
        <dbReference type="PIRSR" id="PIRSR005604-1"/>
    </source>
</evidence>
<keyword evidence="5 8" id="KW-0326">Glycosidase</keyword>
<dbReference type="CDD" id="cd02176">
    <property type="entry name" value="GH16_XET"/>
    <property type="match status" value="1"/>
</dbReference>
<keyword evidence="8" id="KW-0134">Cell wall</keyword>
<dbReference type="GO" id="GO:0016762">
    <property type="term" value="F:xyloglucan:xyloglucosyl transferase activity"/>
    <property type="evidence" value="ECO:0007669"/>
    <property type="project" value="UniProtKB-EC"/>
</dbReference>
<protein>
    <recommendedName>
        <fullName evidence="8">Xyloglucan endotransglucosylase/hydrolase</fullName>
        <ecNumber evidence="8">2.4.1.207</ecNumber>
    </recommendedName>
</protein>
<keyword evidence="2 8" id="KW-0378">Hydrolase</keyword>